<evidence type="ECO:0000256" key="2">
    <source>
        <dbReference type="ARBA" id="ARBA00022801"/>
    </source>
</evidence>
<dbReference type="Proteomes" id="UP000474757">
    <property type="component" value="Unassembled WGS sequence"/>
</dbReference>
<dbReference type="Gene3D" id="3.40.50.1000">
    <property type="entry name" value="HAD superfamily/HAD-like"/>
    <property type="match status" value="1"/>
</dbReference>
<dbReference type="AlphaFoldDB" id="A0A6B2JXR0"/>
<accession>A0A6B2JXR0</accession>
<dbReference type="GO" id="GO:0051479">
    <property type="term" value="P:mannosylglycerate biosynthetic process"/>
    <property type="evidence" value="ECO:0007669"/>
    <property type="project" value="InterPro"/>
</dbReference>
<dbReference type="SUPFAM" id="SSF56784">
    <property type="entry name" value="HAD-like"/>
    <property type="match status" value="1"/>
</dbReference>
<keyword evidence="5" id="KW-1185">Reference proteome</keyword>
<dbReference type="PANTHER" id="PTHR10000">
    <property type="entry name" value="PHOSPHOSERINE PHOSPHATASE"/>
    <property type="match status" value="1"/>
</dbReference>
<proteinExistence type="predicted"/>
<dbReference type="EMBL" id="JAAGAB010000004">
    <property type="protein sequence ID" value="NDV02645.1"/>
    <property type="molecule type" value="Genomic_DNA"/>
</dbReference>
<dbReference type="NCBIfam" id="TIGR01486">
    <property type="entry name" value="HAD-SF-IIB-MPGP"/>
    <property type="match status" value="1"/>
</dbReference>
<dbReference type="Pfam" id="PF08282">
    <property type="entry name" value="Hydrolase_3"/>
    <property type="match status" value="2"/>
</dbReference>
<evidence type="ECO:0000256" key="1">
    <source>
        <dbReference type="ARBA" id="ARBA00022723"/>
    </source>
</evidence>
<dbReference type="SFLD" id="SFLDG01142">
    <property type="entry name" value="C2.B.2:_Mannosyl-3-phosphoglyc"/>
    <property type="match status" value="1"/>
</dbReference>
<evidence type="ECO:0000313" key="4">
    <source>
        <dbReference type="EMBL" id="NDV02645.1"/>
    </source>
</evidence>
<dbReference type="InterPro" id="IPR006381">
    <property type="entry name" value="HAD-SF-IIB-MPGP"/>
</dbReference>
<sequence length="259" mass="26937">MSPRQTTLAIFTDLDGTLLDHETYDWSPAAPVLARLRDAGIPVVLASSKTAAEIAPLRAEMGLSACPAIVENGAGILPAGAETVPGEDYAALMQLLSGRPVAHRFRGFNEMSTEEVAATTGLSPEAAAKAKARQFSEPGLFEGSDDEREAFVQELAGEGVQARAGGRFLTLSFGRTKAQAMAEIAPSLGATLTVALGDAPNDVEMLEAADLGIIIANPAHDPLPLLPGEAEGRITRASLTGPGGWADEVGRILDENDIP</sequence>
<name>A0A6B2JXR0_9RHOB</name>
<dbReference type="PANTHER" id="PTHR10000:SF8">
    <property type="entry name" value="HAD SUPERFAMILY HYDROLASE-LIKE, TYPE 3"/>
    <property type="match status" value="1"/>
</dbReference>
<dbReference type="GO" id="GO:0000287">
    <property type="term" value="F:magnesium ion binding"/>
    <property type="evidence" value="ECO:0007669"/>
    <property type="project" value="TreeGrafter"/>
</dbReference>
<evidence type="ECO:0000313" key="5">
    <source>
        <dbReference type="Proteomes" id="UP000474757"/>
    </source>
</evidence>
<organism evidence="4 5">
    <name type="scientific">Pseudoroseicyclus tamaricis</name>
    <dbReference type="NCBI Taxonomy" id="2705421"/>
    <lineage>
        <taxon>Bacteria</taxon>
        <taxon>Pseudomonadati</taxon>
        <taxon>Pseudomonadota</taxon>
        <taxon>Alphaproteobacteria</taxon>
        <taxon>Rhodobacterales</taxon>
        <taxon>Paracoccaceae</taxon>
        <taxon>Pseudoroseicyclus</taxon>
    </lineage>
</organism>
<dbReference type="NCBIfam" id="TIGR01484">
    <property type="entry name" value="HAD-SF-IIB"/>
    <property type="match status" value="1"/>
</dbReference>
<protein>
    <submittedName>
        <fullName evidence="4">HAD-IIB family hydrolase</fullName>
    </submittedName>
</protein>
<reference evidence="4 5" key="1">
    <citation type="submission" date="2020-02" db="EMBL/GenBank/DDBJ databases">
        <title>Pseudoroseicyclus tamarix, sp. nov., isolated from offshore sediment of a Tamarix chinensis forest.</title>
        <authorList>
            <person name="Gai Y."/>
        </authorList>
    </citation>
    <scope>NUCLEOTIDE SEQUENCE [LARGE SCALE GENOMIC DNA]</scope>
    <source>
        <strain evidence="4 5">CLL3-39</strain>
    </source>
</reference>
<comment type="caution">
    <text evidence="4">The sequence shown here is derived from an EMBL/GenBank/DDBJ whole genome shotgun (WGS) entry which is preliminary data.</text>
</comment>
<dbReference type="SFLD" id="SFLDS00003">
    <property type="entry name" value="Haloacid_Dehalogenase"/>
    <property type="match status" value="1"/>
</dbReference>
<keyword evidence="1" id="KW-0479">Metal-binding</keyword>
<dbReference type="GO" id="GO:0005829">
    <property type="term" value="C:cytosol"/>
    <property type="evidence" value="ECO:0007669"/>
    <property type="project" value="TreeGrafter"/>
</dbReference>
<keyword evidence="2 4" id="KW-0378">Hydrolase</keyword>
<dbReference type="GO" id="GO:0050531">
    <property type="term" value="F:mannosyl-3-phosphoglycerate phosphatase activity"/>
    <property type="evidence" value="ECO:0007669"/>
    <property type="project" value="InterPro"/>
</dbReference>
<evidence type="ECO:0000256" key="3">
    <source>
        <dbReference type="ARBA" id="ARBA00022842"/>
    </source>
</evidence>
<dbReference type="Gene3D" id="3.30.980.20">
    <property type="entry name" value="Putative mannosyl-3-phosphoglycerate phosphatase, domain 2"/>
    <property type="match status" value="1"/>
</dbReference>
<dbReference type="InterPro" id="IPR006379">
    <property type="entry name" value="HAD-SF_hydro_IIB"/>
</dbReference>
<dbReference type="RefSeq" id="WP_163895798.1">
    <property type="nucleotide sequence ID" value="NZ_JAAFYS010000004.1"/>
</dbReference>
<keyword evidence="3" id="KW-0460">Magnesium</keyword>
<gene>
    <name evidence="4" type="ORF">GZA08_16890</name>
</gene>
<dbReference type="SFLD" id="SFLDG01140">
    <property type="entry name" value="C2.B:_Phosphomannomutase_and_P"/>
    <property type="match status" value="1"/>
</dbReference>
<dbReference type="InterPro" id="IPR036412">
    <property type="entry name" value="HAD-like_sf"/>
</dbReference>
<dbReference type="InterPro" id="IPR023214">
    <property type="entry name" value="HAD_sf"/>
</dbReference>